<organism evidence="1 2">
    <name type="scientific">Arcobacter cloacae</name>
    <dbReference type="NCBI Taxonomy" id="1054034"/>
    <lineage>
        <taxon>Bacteria</taxon>
        <taxon>Pseudomonadati</taxon>
        <taxon>Campylobacterota</taxon>
        <taxon>Epsilonproteobacteria</taxon>
        <taxon>Campylobacterales</taxon>
        <taxon>Arcobacteraceae</taxon>
        <taxon>Arcobacter</taxon>
    </lineage>
</organism>
<reference evidence="1 2" key="1">
    <citation type="submission" date="2017-09" db="EMBL/GenBank/DDBJ databases">
        <title>Genomics of the genus Arcobacter.</title>
        <authorList>
            <person name="Perez-Cataluna A."/>
            <person name="Figueras M.J."/>
            <person name="Salas-Masso N."/>
        </authorList>
    </citation>
    <scope>NUCLEOTIDE SEQUENCE [LARGE SCALE GENOMIC DNA]</scope>
    <source>
        <strain evidence="1 2">CECT 7834</strain>
    </source>
</reference>
<dbReference type="RefSeq" id="WP_129014532.1">
    <property type="nucleotide sequence ID" value="NZ_CBCSEI010000024.1"/>
</dbReference>
<protein>
    <submittedName>
        <fullName evidence="1">Uncharacterized protein</fullName>
    </submittedName>
</protein>
<accession>A0A6M8NQ48</accession>
<dbReference type="EMBL" id="NXII01000027">
    <property type="protein sequence ID" value="RXI37444.1"/>
    <property type="molecule type" value="Genomic_DNA"/>
</dbReference>
<dbReference type="Pfam" id="PF19952">
    <property type="entry name" value="DUF6414"/>
    <property type="match status" value="1"/>
</dbReference>
<keyword evidence="2" id="KW-1185">Reference proteome</keyword>
<evidence type="ECO:0000313" key="1">
    <source>
        <dbReference type="EMBL" id="RXI37444.1"/>
    </source>
</evidence>
<gene>
    <name evidence="1" type="ORF">CP963_12735</name>
</gene>
<name>A0A6M8NQ48_9BACT</name>
<proteinExistence type="predicted"/>
<evidence type="ECO:0000313" key="2">
    <source>
        <dbReference type="Proteomes" id="UP000290378"/>
    </source>
</evidence>
<comment type="caution">
    <text evidence="1">The sequence shown here is derived from an EMBL/GenBank/DDBJ whole genome shotgun (WGS) entry which is preliminary data.</text>
</comment>
<dbReference type="InterPro" id="IPR045633">
    <property type="entry name" value="DUF6414"/>
</dbReference>
<dbReference type="AlphaFoldDB" id="A0A6M8NQ48"/>
<dbReference type="Proteomes" id="UP000290378">
    <property type="component" value="Unassembled WGS sequence"/>
</dbReference>
<sequence>MIKNFIYLDEYKMYSLSSQIFEGITEYLVSTNYKEEENNDKQKGGFASGRILADIIKDGSKTEERKYLHDYSYTLFEKYLIENNKVADINSLDSDVNIVDTCINTSFIKIKGKATFNDIESLMHTLKDFNKIGKAFAHMRIINDKSKDSKNIDEYAKNNKLQLDQKFIDSLNTLLEYGFDKQLEIQINYNHNLFSTNIKREYLREKENLLIKRYARETEKEFVLFGIVTQCQESIAEKKVEKESFNNIKESIMNMVTKLTDVETAFTGKLPHEIIIDPIAIYTEL</sequence>